<dbReference type="Proteomes" id="UP000283644">
    <property type="component" value="Unassembled WGS sequence"/>
</dbReference>
<evidence type="ECO:0000313" key="5">
    <source>
        <dbReference type="EMBL" id="RHW23332.1"/>
    </source>
</evidence>
<dbReference type="EMBL" id="QXGH01000050">
    <property type="protein sequence ID" value="RHW23332.1"/>
    <property type="molecule type" value="Genomic_DNA"/>
</dbReference>
<dbReference type="Pfam" id="PF17853">
    <property type="entry name" value="GGDEF_2"/>
    <property type="match status" value="1"/>
</dbReference>
<sequence length="407" mass="44389">MGNVGPDLDAWLATFVARESQAAVVDGWVERIAAPTLAENPEIASDPALSRTVGAAVRAHWLAFLTSLSEPEQEHHLVRPAAELAGELARRRYPSTLLFRIYRVAQQAVWEYATTVTESVQEYDVDPAEVLVFFWNRASAWLDASVESSVEIFQAEQDKVRQGAVAQRLDAVREILAGKGSDPRELSARLGGHPLSGFNTALLFHTDDIDNIPDLATAASELARPFGVRPLVANPGGRDLWCWLATRSAPDLSGLRDSADWLVEHGVTVAVGAPAEGVAGFRLSHHEAQEAQRVAFAMARPSAVTLFADVELLAVMTASAEAATRFVHRTLGPLADPSETPTRLRQTLRALLASGSVEDAANHLSVHKNTVRYRVNQAEELLGRKAYDAPTEIELALRYYEMFLASE</sequence>
<reference evidence="5 6" key="1">
    <citation type="submission" date="2018-09" db="EMBL/GenBank/DDBJ databases">
        <title>Genome sequencing of Nocardioides immobilis CCTCC AB 2017083 for comparison to Nocardioides silvaticus.</title>
        <authorList>
            <person name="Li C."/>
            <person name="Wang G."/>
        </authorList>
    </citation>
    <scope>NUCLEOTIDE SEQUENCE [LARGE SCALE GENOMIC DNA]</scope>
    <source>
        <strain evidence="5 6">CCTCC AB 2017083</strain>
    </source>
</reference>
<protein>
    <recommendedName>
        <fullName evidence="7">PucR family transcriptional regulator</fullName>
    </recommendedName>
</protein>
<feature type="domain" description="PucR C-terminal helix-turn-helix" evidence="2">
    <location>
        <begin position="344"/>
        <end position="397"/>
    </location>
</feature>
<dbReference type="Pfam" id="PF13556">
    <property type="entry name" value="HTH_30"/>
    <property type="match status" value="1"/>
</dbReference>
<dbReference type="InterPro" id="IPR051448">
    <property type="entry name" value="CdaR-like_regulators"/>
</dbReference>
<comment type="caution">
    <text evidence="5">The sequence shown here is derived from an EMBL/GenBank/DDBJ whole genome shotgun (WGS) entry which is preliminary data.</text>
</comment>
<gene>
    <name evidence="5" type="ORF">D0Z08_30405</name>
</gene>
<dbReference type="Pfam" id="PF14361">
    <property type="entry name" value="RsbRD_N"/>
    <property type="match status" value="1"/>
</dbReference>
<dbReference type="InterPro" id="IPR042070">
    <property type="entry name" value="PucR_C-HTH_sf"/>
</dbReference>
<dbReference type="AlphaFoldDB" id="A0A417XSB6"/>
<proteinExistence type="inferred from homology"/>
<evidence type="ECO:0008006" key="7">
    <source>
        <dbReference type="Google" id="ProtNLM"/>
    </source>
</evidence>
<comment type="similarity">
    <text evidence="1">Belongs to the CdaR family.</text>
</comment>
<feature type="domain" description="RsbT co-antagonist protein RsbRD N-terminal" evidence="3">
    <location>
        <begin position="28"/>
        <end position="167"/>
    </location>
</feature>
<dbReference type="InterPro" id="IPR025751">
    <property type="entry name" value="RsbRD_N_dom"/>
</dbReference>
<keyword evidence="6" id="KW-1185">Reference proteome</keyword>
<evidence type="ECO:0000256" key="1">
    <source>
        <dbReference type="ARBA" id="ARBA00006754"/>
    </source>
</evidence>
<evidence type="ECO:0000259" key="2">
    <source>
        <dbReference type="Pfam" id="PF13556"/>
    </source>
</evidence>
<evidence type="ECO:0000313" key="6">
    <source>
        <dbReference type="Proteomes" id="UP000283644"/>
    </source>
</evidence>
<dbReference type="InterPro" id="IPR041522">
    <property type="entry name" value="CdaR_GGDEF"/>
</dbReference>
<evidence type="ECO:0000259" key="3">
    <source>
        <dbReference type="Pfam" id="PF14361"/>
    </source>
</evidence>
<evidence type="ECO:0000259" key="4">
    <source>
        <dbReference type="Pfam" id="PF17853"/>
    </source>
</evidence>
<dbReference type="PANTHER" id="PTHR33744:SF1">
    <property type="entry name" value="DNA-BINDING TRANSCRIPTIONAL ACTIVATOR ADER"/>
    <property type="match status" value="1"/>
</dbReference>
<accession>A0A417XSB6</accession>
<dbReference type="InterPro" id="IPR025736">
    <property type="entry name" value="PucR_C-HTH_dom"/>
</dbReference>
<name>A0A417XSB6_9ACTN</name>
<dbReference type="OrthoDB" id="3663486at2"/>
<dbReference type="RefSeq" id="WP_118929030.1">
    <property type="nucleotide sequence ID" value="NZ_QXGH01000050.1"/>
</dbReference>
<dbReference type="Gene3D" id="1.10.10.2840">
    <property type="entry name" value="PucR C-terminal helix-turn-helix domain"/>
    <property type="match status" value="1"/>
</dbReference>
<organism evidence="5 6">
    <name type="scientific">Nocardioides immobilis</name>
    <dbReference type="NCBI Taxonomy" id="2049295"/>
    <lineage>
        <taxon>Bacteria</taxon>
        <taxon>Bacillati</taxon>
        <taxon>Actinomycetota</taxon>
        <taxon>Actinomycetes</taxon>
        <taxon>Propionibacteriales</taxon>
        <taxon>Nocardioidaceae</taxon>
        <taxon>Nocardioides</taxon>
    </lineage>
</organism>
<dbReference type="PANTHER" id="PTHR33744">
    <property type="entry name" value="CARBOHYDRATE DIACID REGULATOR"/>
    <property type="match status" value="1"/>
</dbReference>
<feature type="domain" description="CdaR GGDEF-like" evidence="4">
    <location>
        <begin position="187"/>
        <end position="294"/>
    </location>
</feature>